<dbReference type="Gene3D" id="3.30.750.24">
    <property type="entry name" value="STAS domain"/>
    <property type="match status" value="1"/>
</dbReference>
<dbReference type="EMBL" id="CCCS020000023">
    <property type="protein sequence ID" value="CDQ09458.1"/>
    <property type="molecule type" value="Genomic_DNA"/>
</dbReference>
<dbReference type="PROSITE" id="PS50801">
    <property type="entry name" value="STAS"/>
    <property type="match status" value="1"/>
</dbReference>
<feature type="transmembrane region" description="Helical" evidence="5">
    <location>
        <begin position="40"/>
        <end position="57"/>
    </location>
</feature>
<feature type="transmembrane region" description="Helical" evidence="5">
    <location>
        <begin position="223"/>
        <end position="248"/>
    </location>
</feature>
<keyword evidence="2 5" id="KW-0812">Transmembrane</keyword>
<reference evidence="7" key="2">
    <citation type="submission" date="2014-07" db="EMBL/GenBank/DDBJ databases">
        <title>Initial genome analysis of the psychrotolerant acidophile Acidithiobacillus ferrivorans CF27: insights into iron and sulfur oxidation pathways and into biofilm formation.</title>
        <authorList>
            <person name="Talla E."/>
            <person name="Hedrich S."/>
            <person name="Mangenot S."/>
            <person name="Ji B."/>
            <person name="Johnson D.B."/>
            <person name="Barbe V."/>
            <person name="Bonnefoy V."/>
        </authorList>
    </citation>
    <scope>NUCLEOTIDE SEQUENCE [LARGE SCALE GENOMIC DNA]</scope>
    <source>
        <strain evidence="7">CF27</strain>
    </source>
</reference>
<feature type="transmembrane region" description="Helical" evidence="5">
    <location>
        <begin position="62"/>
        <end position="79"/>
    </location>
</feature>
<proteinExistence type="predicted"/>
<keyword evidence="4 5" id="KW-0472">Membrane</keyword>
<dbReference type="InterPro" id="IPR052706">
    <property type="entry name" value="Membrane-Transporter-like"/>
</dbReference>
<organism evidence="7">
    <name type="scientific">Acidithiobacillus ferrivorans</name>
    <dbReference type="NCBI Taxonomy" id="160808"/>
    <lineage>
        <taxon>Bacteria</taxon>
        <taxon>Pseudomonadati</taxon>
        <taxon>Pseudomonadota</taxon>
        <taxon>Acidithiobacillia</taxon>
        <taxon>Acidithiobacillales</taxon>
        <taxon>Acidithiobacillaceae</taxon>
        <taxon>Acidithiobacillus</taxon>
    </lineage>
</organism>
<evidence type="ECO:0000256" key="4">
    <source>
        <dbReference type="ARBA" id="ARBA00023136"/>
    </source>
</evidence>
<feature type="transmembrane region" description="Helical" evidence="5">
    <location>
        <begin position="358"/>
        <end position="390"/>
    </location>
</feature>
<dbReference type="InterPro" id="IPR002645">
    <property type="entry name" value="STAS_dom"/>
</dbReference>
<dbReference type="PANTHER" id="PTHR43310">
    <property type="entry name" value="SULFATE TRANSPORTER YBAR-RELATED"/>
    <property type="match status" value="1"/>
</dbReference>
<dbReference type="InterPro" id="IPR036513">
    <property type="entry name" value="STAS_dom_sf"/>
</dbReference>
<dbReference type="RefSeq" id="WP_035191811.1">
    <property type="nucleotide sequence ID" value="NZ_CCCS020000023.1"/>
</dbReference>
<evidence type="ECO:0000256" key="1">
    <source>
        <dbReference type="ARBA" id="ARBA00004141"/>
    </source>
</evidence>
<reference evidence="7" key="1">
    <citation type="submission" date="2014-03" db="EMBL/GenBank/DDBJ databases">
        <authorList>
            <person name="Genoscope - CEA"/>
        </authorList>
    </citation>
    <scope>NUCLEOTIDE SEQUENCE [LARGE SCALE GENOMIC DNA]</scope>
    <source>
        <strain evidence="7">CF27</strain>
    </source>
</reference>
<name>A0A060URQ5_9PROT</name>
<reference evidence="8 9" key="3">
    <citation type="submission" date="2017-03" db="EMBL/GenBank/DDBJ databases">
        <authorList>
            <person name="Regsiter A."/>
            <person name="William W."/>
        </authorList>
    </citation>
    <scope>NUCLEOTIDE SEQUENCE [LARGE SCALE GENOMIC DNA]</scope>
    <source>
        <strain evidence="8">PRJEB5721</strain>
    </source>
</reference>
<dbReference type="Proteomes" id="UP000193925">
    <property type="component" value="Chromosome AFERRI"/>
</dbReference>
<evidence type="ECO:0000313" key="9">
    <source>
        <dbReference type="Proteomes" id="UP000193925"/>
    </source>
</evidence>
<dbReference type="CDD" id="cd07042">
    <property type="entry name" value="STAS_SulP_like_sulfate_transporter"/>
    <property type="match status" value="1"/>
</dbReference>
<evidence type="ECO:0000256" key="3">
    <source>
        <dbReference type="ARBA" id="ARBA00022989"/>
    </source>
</evidence>
<protein>
    <submittedName>
        <fullName evidence="7 8">Sulfate transporter YbaR</fullName>
    </submittedName>
</protein>
<feature type="transmembrane region" description="Helical" evidence="5">
    <location>
        <begin position="269"/>
        <end position="288"/>
    </location>
</feature>
<evidence type="ECO:0000259" key="6">
    <source>
        <dbReference type="PROSITE" id="PS50801"/>
    </source>
</evidence>
<dbReference type="EMBL" id="LT841305">
    <property type="protein sequence ID" value="SMH67293.1"/>
    <property type="molecule type" value="Genomic_DNA"/>
</dbReference>
<dbReference type="Pfam" id="PF01740">
    <property type="entry name" value="STAS"/>
    <property type="match status" value="1"/>
</dbReference>
<dbReference type="GO" id="GO:0016020">
    <property type="term" value="C:membrane"/>
    <property type="evidence" value="ECO:0007669"/>
    <property type="project" value="UniProtKB-SubCell"/>
</dbReference>
<evidence type="ECO:0000313" key="8">
    <source>
        <dbReference type="EMBL" id="SMH67293.1"/>
    </source>
</evidence>
<evidence type="ECO:0000256" key="5">
    <source>
        <dbReference type="SAM" id="Phobius"/>
    </source>
</evidence>
<feature type="transmembrane region" description="Helical" evidence="5">
    <location>
        <begin position="308"/>
        <end position="337"/>
    </location>
</feature>
<dbReference type="PANTHER" id="PTHR43310:SF1">
    <property type="entry name" value="SULFATE TRANSPORTER YBAR-RELATED"/>
    <property type="match status" value="1"/>
</dbReference>
<sequence>MQSLSRFEENKINILSGITVALALVPEAIAFAFVAHVSPLTGLYAAVILVFITSLWGGRPGMVSGASGATAVVMVALVVSHGAEYLFAAVILMGLLQLFFAAARLSKFVRLIPHPVMLGFINGLAIVIFMAQLEHFKIRDAQGAMVWMRGTPLYIMIGLVALTMVAIYLTPRITKAIPATLAGALLTTLLVVAFKIPTVTVGDVASLAGGLPSFHLPEVPMNWHTLVVIFPYALVMAANGLVETLLTLNLIDEMTDTRGKPNQESMAQGLANVVSGFFGAMGGCAMLGESIINVGNGAIKRLSGVTTALFLLSFIVLASHWIQQVPIAALVGVMFVVVEKTFEWSSLRFFGKVPRTDIVIGILVAAITVLVNITLAVVAGVIIAALAFAWQHAKQIGVKTSINAEGHKIYTLQGTLFFASVTAFRNLFTPSEDPDVVIIDFAGARIVDHSAIEAIDALAERYEKRGKKLYLRHLSGDCRDLLEKAKDLVVFNVAEDPRYHVADDKIS</sequence>
<gene>
    <name evidence="7" type="primary">ybaR</name>
    <name evidence="7" type="ORF">AFERRI_30104</name>
    <name evidence="8" type="ORF">AFERRI_50494</name>
</gene>
<feature type="transmembrane region" description="Helical" evidence="5">
    <location>
        <begin position="12"/>
        <end position="34"/>
    </location>
</feature>
<feature type="transmembrane region" description="Helical" evidence="5">
    <location>
        <begin position="85"/>
        <end position="103"/>
    </location>
</feature>
<dbReference type="AlphaFoldDB" id="A0A060URQ5"/>
<dbReference type="SUPFAM" id="SSF52091">
    <property type="entry name" value="SpoIIaa-like"/>
    <property type="match status" value="1"/>
</dbReference>
<feature type="transmembrane region" description="Helical" evidence="5">
    <location>
        <begin position="176"/>
        <end position="196"/>
    </location>
</feature>
<keyword evidence="9" id="KW-1185">Reference proteome</keyword>
<feature type="transmembrane region" description="Helical" evidence="5">
    <location>
        <begin position="115"/>
        <end position="133"/>
    </location>
</feature>
<evidence type="ECO:0000313" key="7">
    <source>
        <dbReference type="EMBL" id="CDQ09458.1"/>
    </source>
</evidence>
<dbReference type="Pfam" id="PF00916">
    <property type="entry name" value="Sulfate_transp"/>
    <property type="match status" value="1"/>
</dbReference>
<dbReference type="InterPro" id="IPR011547">
    <property type="entry name" value="SLC26A/SulP_dom"/>
</dbReference>
<feature type="transmembrane region" description="Helical" evidence="5">
    <location>
        <begin position="153"/>
        <end position="169"/>
    </location>
</feature>
<feature type="domain" description="STAS" evidence="6">
    <location>
        <begin position="405"/>
        <end position="507"/>
    </location>
</feature>
<keyword evidence="3 5" id="KW-1133">Transmembrane helix</keyword>
<evidence type="ECO:0000256" key="2">
    <source>
        <dbReference type="ARBA" id="ARBA00022692"/>
    </source>
</evidence>
<comment type="subcellular location">
    <subcellularLocation>
        <location evidence="1">Membrane</location>
        <topology evidence="1">Multi-pass membrane protein</topology>
    </subcellularLocation>
</comment>
<accession>A0A060URQ5</accession>